<feature type="compositionally biased region" description="Acidic residues" evidence="1">
    <location>
        <begin position="17"/>
        <end position="67"/>
    </location>
</feature>
<accession>A0A9D4YGP2</accession>
<evidence type="ECO:0000313" key="4">
    <source>
        <dbReference type="EMBL" id="KAI5439228.1"/>
    </source>
</evidence>
<dbReference type="InterPro" id="IPR003034">
    <property type="entry name" value="SAP_dom"/>
</dbReference>
<protein>
    <recommendedName>
        <fullName evidence="6">SAP domain-containing protein</fullName>
    </recommendedName>
</protein>
<evidence type="ECO:0000313" key="5">
    <source>
        <dbReference type="Proteomes" id="UP001058974"/>
    </source>
</evidence>
<dbReference type="AlphaFoldDB" id="A0A9D4YGP2"/>
<dbReference type="OrthoDB" id="690722at2759"/>
<dbReference type="Pfam" id="PF24766">
    <property type="entry name" value="DUF7699"/>
    <property type="match status" value="1"/>
</dbReference>
<dbReference type="Gramene" id="PSAT_LOCUS8134_t1">
    <property type="protein sequence ID" value="CAL5187916.1"/>
    <property type="gene ID" value="PSAT_LOCUS8134"/>
</dbReference>
<dbReference type="PANTHER" id="PTHR35323:SF2">
    <property type="entry name" value="SAP DOMAIN-CONTAINING PROTEIN"/>
    <property type="match status" value="1"/>
</dbReference>
<reference evidence="4 5" key="1">
    <citation type="journal article" date="2022" name="Nat. Genet.">
        <title>Improved pea reference genome and pan-genome highlight genomic features and evolutionary characteristics.</title>
        <authorList>
            <person name="Yang T."/>
            <person name="Liu R."/>
            <person name="Luo Y."/>
            <person name="Hu S."/>
            <person name="Wang D."/>
            <person name="Wang C."/>
            <person name="Pandey M.K."/>
            <person name="Ge S."/>
            <person name="Xu Q."/>
            <person name="Li N."/>
            <person name="Li G."/>
            <person name="Huang Y."/>
            <person name="Saxena R.K."/>
            <person name="Ji Y."/>
            <person name="Li M."/>
            <person name="Yan X."/>
            <person name="He Y."/>
            <person name="Liu Y."/>
            <person name="Wang X."/>
            <person name="Xiang C."/>
            <person name="Varshney R.K."/>
            <person name="Ding H."/>
            <person name="Gao S."/>
            <person name="Zong X."/>
        </authorList>
    </citation>
    <scope>NUCLEOTIDE SEQUENCE [LARGE SCALE GENOMIC DNA]</scope>
    <source>
        <strain evidence="4 5">cv. Zhongwan 6</strain>
    </source>
</reference>
<feature type="compositionally biased region" description="Basic and acidic residues" evidence="1">
    <location>
        <begin position="284"/>
        <end position="298"/>
    </location>
</feature>
<dbReference type="Pfam" id="PF02037">
    <property type="entry name" value="SAP"/>
    <property type="match status" value="1"/>
</dbReference>
<evidence type="ECO:0000259" key="2">
    <source>
        <dbReference type="Pfam" id="PF02037"/>
    </source>
</evidence>
<feature type="domain" description="DUF7699" evidence="3">
    <location>
        <begin position="142"/>
        <end position="226"/>
    </location>
</feature>
<proteinExistence type="predicted"/>
<organism evidence="4 5">
    <name type="scientific">Pisum sativum</name>
    <name type="common">Garden pea</name>
    <name type="synonym">Lathyrus oleraceus</name>
    <dbReference type="NCBI Taxonomy" id="3888"/>
    <lineage>
        <taxon>Eukaryota</taxon>
        <taxon>Viridiplantae</taxon>
        <taxon>Streptophyta</taxon>
        <taxon>Embryophyta</taxon>
        <taxon>Tracheophyta</taxon>
        <taxon>Spermatophyta</taxon>
        <taxon>Magnoliopsida</taxon>
        <taxon>eudicotyledons</taxon>
        <taxon>Gunneridae</taxon>
        <taxon>Pentapetalae</taxon>
        <taxon>rosids</taxon>
        <taxon>fabids</taxon>
        <taxon>Fabales</taxon>
        <taxon>Fabaceae</taxon>
        <taxon>Papilionoideae</taxon>
        <taxon>50 kb inversion clade</taxon>
        <taxon>NPAAA clade</taxon>
        <taxon>Hologalegina</taxon>
        <taxon>IRL clade</taxon>
        <taxon>Fabeae</taxon>
        <taxon>Lathyrus</taxon>
    </lineage>
</organism>
<feature type="compositionally biased region" description="Polar residues" evidence="1">
    <location>
        <begin position="304"/>
        <end position="320"/>
    </location>
</feature>
<keyword evidence="5" id="KW-1185">Reference proteome</keyword>
<feature type="region of interest" description="Disordered" evidence="1">
    <location>
        <begin position="1"/>
        <end position="67"/>
    </location>
</feature>
<sequence length="471" mass="53895">MDEKRGKRETVILSSSSEEENYDDDSEQQFSDCDEPSESDDTDINDEEEEEDRDETTGSDDCDVDDESLSEKVVSLLQDGKDVDSLKLNECKAYLRKHGLRLAGNRAVCIARVKEHWRLIHESGYTLYPRSSFNINCTGDVCMGDVVLFKQKVYEKFSKMTRHGRVIGNRTVAGRVVKESYGAAKQQHTFTVEVLWSSGARKLPPLSPLLVKGRNLYKQKTYRQRWKNEADRVKVLSEKHRRGAEARFVRASKQKKKSCYANGSKGSKRQQEARNTKRSKKGRSRDLNKVRQVRHYDGSRGANEYQSQGATSSTQATWNESVSSRAFRSARGRVHNSAEFDCYQAPAYPLQSSSRQIPYQFQVNSQSQNGSNEFAYHERGSVQNMRGFPPFRPGVSEFTYQERGQVPNMRGFTPLRPAVSEFTSRANVSSDSYHAHINRYNFDTNNLNAEHIDRPLYLVSRDRYGGRKYGI</sequence>
<dbReference type="Gramene" id="Psat02G0485700-T2">
    <property type="protein sequence ID" value="KAI5439228.1"/>
    <property type="gene ID" value="KIW84_024857"/>
</dbReference>
<dbReference type="Proteomes" id="UP001058974">
    <property type="component" value="Chromosome 2"/>
</dbReference>
<feature type="domain" description="SAP" evidence="2">
    <location>
        <begin position="82"/>
        <end position="118"/>
    </location>
</feature>
<dbReference type="InterPro" id="IPR056116">
    <property type="entry name" value="DUF7699"/>
</dbReference>
<dbReference type="PANTHER" id="PTHR35323">
    <property type="entry name" value="SAP DOMAIN-CONTAINING PROTEIN"/>
    <property type="match status" value="1"/>
</dbReference>
<feature type="compositionally biased region" description="Basic and acidic residues" evidence="1">
    <location>
        <begin position="1"/>
        <end position="10"/>
    </location>
</feature>
<feature type="region of interest" description="Disordered" evidence="1">
    <location>
        <begin position="244"/>
        <end position="320"/>
    </location>
</feature>
<evidence type="ECO:0008006" key="6">
    <source>
        <dbReference type="Google" id="ProtNLM"/>
    </source>
</evidence>
<dbReference type="EMBL" id="JAMSHJ010000002">
    <property type="protein sequence ID" value="KAI5439228.1"/>
    <property type="molecule type" value="Genomic_DNA"/>
</dbReference>
<evidence type="ECO:0000259" key="3">
    <source>
        <dbReference type="Pfam" id="PF24766"/>
    </source>
</evidence>
<name>A0A9D4YGP2_PEA</name>
<comment type="caution">
    <text evidence="4">The sequence shown here is derived from an EMBL/GenBank/DDBJ whole genome shotgun (WGS) entry which is preliminary data.</text>
</comment>
<evidence type="ECO:0000256" key="1">
    <source>
        <dbReference type="SAM" id="MobiDB-lite"/>
    </source>
</evidence>
<gene>
    <name evidence="4" type="ORF">KIW84_024857</name>
</gene>
<dbReference type="Gramene" id="Psat2g165360.1">
    <property type="protein sequence ID" value="Psat2g165360.1.cds"/>
    <property type="gene ID" value="Psat2g165360"/>
</dbReference>